<evidence type="ECO:0000313" key="2">
    <source>
        <dbReference type="EMBL" id="GAA4859526.1"/>
    </source>
</evidence>
<dbReference type="EMBL" id="BAABIS010000001">
    <property type="protein sequence ID" value="GAA4859526.1"/>
    <property type="molecule type" value="Genomic_DNA"/>
</dbReference>
<dbReference type="Proteomes" id="UP001501752">
    <property type="component" value="Unassembled WGS sequence"/>
</dbReference>
<comment type="caution">
    <text evidence="2">The sequence shown here is derived from an EMBL/GenBank/DDBJ whole genome shotgun (WGS) entry which is preliminary data.</text>
</comment>
<dbReference type="PANTHER" id="PTHR36124">
    <property type="match status" value="1"/>
</dbReference>
<organism evidence="2 3">
    <name type="scientific">Kitasatospora terrestris</name>
    <dbReference type="NCBI Taxonomy" id="258051"/>
    <lineage>
        <taxon>Bacteria</taxon>
        <taxon>Bacillati</taxon>
        <taxon>Actinomycetota</taxon>
        <taxon>Actinomycetes</taxon>
        <taxon>Kitasatosporales</taxon>
        <taxon>Streptomycetaceae</taxon>
        <taxon>Kitasatospora</taxon>
    </lineage>
</organism>
<keyword evidence="3" id="KW-1185">Reference proteome</keyword>
<evidence type="ECO:0000313" key="3">
    <source>
        <dbReference type="Proteomes" id="UP001501752"/>
    </source>
</evidence>
<accession>A0ABP9DUK6</accession>
<evidence type="ECO:0000259" key="1">
    <source>
        <dbReference type="Pfam" id="PF09995"/>
    </source>
</evidence>
<sequence>MPGDAFARLVLEDLPQSARVGLTLGFVRTYGVPEIARVLHGSGELLTAPKARAKATGATMFALIRHGVESAEGRALVARLREVHRRPGVDGELMAYVLGCFTVCPVAFVDAYGRRRATPAERDGAFAFLDALGAALELPSVGRDFAEVAGWMAEFERSRFGRSEAGQALWAATNGLLASRLPRPVRRLAPFVAAALLDPGLADALGVRRPPRPVRWLTGRALGLLR</sequence>
<dbReference type="Pfam" id="PF09995">
    <property type="entry name" value="MPAB_Lcp_cat"/>
    <property type="match status" value="1"/>
</dbReference>
<dbReference type="RefSeq" id="WP_345698365.1">
    <property type="nucleotide sequence ID" value="NZ_BAABIS010000001.1"/>
</dbReference>
<protein>
    <recommendedName>
        <fullName evidence="1">ER-bound oxygenase mpaB/mpaB'/Rubber oxygenase catalytic domain-containing protein</fullName>
    </recommendedName>
</protein>
<feature type="domain" description="ER-bound oxygenase mpaB/mpaB'/Rubber oxygenase catalytic" evidence="1">
    <location>
        <begin position="32"/>
        <end position="218"/>
    </location>
</feature>
<name>A0ABP9DUK6_9ACTN</name>
<proteinExistence type="predicted"/>
<dbReference type="PANTHER" id="PTHR36124:SF1">
    <property type="entry name" value="ER-BOUND OXYGENASE MPAB_MPAB'_RUBBER OXYGENASE CATALYTIC DOMAIN-CONTAINING PROTEIN"/>
    <property type="match status" value="1"/>
</dbReference>
<dbReference type="InterPro" id="IPR046366">
    <property type="entry name" value="MPAB"/>
</dbReference>
<gene>
    <name evidence="2" type="ORF">GCM10023235_41720</name>
</gene>
<reference evidence="3" key="1">
    <citation type="journal article" date="2019" name="Int. J. Syst. Evol. Microbiol.">
        <title>The Global Catalogue of Microorganisms (GCM) 10K type strain sequencing project: providing services to taxonomists for standard genome sequencing and annotation.</title>
        <authorList>
            <consortium name="The Broad Institute Genomics Platform"/>
            <consortium name="The Broad Institute Genome Sequencing Center for Infectious Disease"/>
            <person name="Wu L."/>
            <person name="Ma J."/>
        </authorList>
    </citation>
    <scope>NUCLEOTIDE SEQUENCE [LARGE SCALE GENOMIC DNA]</scope>
    <source>
        <strain evidence="3">JCM 13006</strain>
    </source>
</reference>
<dbReference type="InterPro" id="IPR018713">
    <property type="entry name" value="MPAB/Lcp_cat_dom"/>
</dbReference>